<proteinExistence type="predicted"/>
<accession>A0A0F8YC63</accession>
<dbReference type="EMBL" id="LAZR01057811">
    <property type="protein sequence ID" value="KKK71275.1"/>
    <property type="molecule type" value="Genomic_DNA"/>
</dbReference>
<evidence type="ECO:0000313" key="4">
    <source>
        <dbReference type="EMBL" id="KKK71275.1"/>
    </source>
</evidence>
<feature type="non-terminal residue" evidence="4">
    <location>
        <position position="382"/>
    </location>
</feature>
<organism evidence="4">
    <name type="scientific">marine sediment metagenome</name>
    <dbReference type="NCBI Taxonomy" id="412755"/>
    <lineage>
        <taxon>unclassified sequences</taxon>
        <taxon>metagenomes</taxon>
        <taxon>ecological metagenomes</taxon>
    </lineage>
</organism>
<protein>
    <recommendedName>
        <fullName evidence="5">TonB-dependent receptor-like beta-barrel domain-containing protein</fullName>
    </recommendedName>
</protein>
<feature type="non-terminal residue" evidence="4">
    <location>
        <position position="1"/>
    </location>
</feature>
<evidence type="ECO:0000256" key="2">
    <source>
        <dbReference type="ARBA" id="ARBA00023136"/>
    </source>
</evidence>
<dbReference type="Gene3D" id="2.40.170.20">
    <property type="entry name" value="TonB-dependent receptor, beta-barrel domain"/>
    <property type="match status" value="1"/>
</dbReference>
<dbReference type="InterPro" id="IPR036942">
    <property type="entry name" value="Beta-barrel_TonB_sf"/>
</dbReference>
<reference evidence="4" key="1">
    <citation type="journal article" date="2015" name="Nature">
        <title>Complex archaea that bridge the gap between prokaryotes and eukaryotes.</title>
        <authorList>
            <person name="Spang A."/>
            <person name="Saw J.H."/>
            <person name="Jorgensen S.L."/>
            <person name="Zaremba-Niedzwiedzka K."/>
            <person name="Martijn J."/>
            <person name="Lind A.E."/>
            <person name="van Eijk R."/>
            <person name="Schleper C."/>
            <person name="Guy L."/>
            <person name="Ettema T.J."/>
        </authorList>
    </citation>
    <scope>NUCLEOTIDE SEQUENCE</scope>
</reference>
<comment type="subcellular location">
    <subcellularLocation>
        <location evidence="1">Cell outer membrane</location>
    </subcellularLocation>
</comment>
<dbReference type="AlphaFoldDB" id="A0A0F8YC63"/>
<dbReference type="GO" id="GO:0009279">
    <property type="term" value="C:cell outer membrane"/>
    <property type="evidence" value="ECO:0007669"/>
    <property type="project" value="UniProtKB-SubCell"/>
</dbReference>
<keyword evidence="3" id="KW-0998">Cell outer membrane</keyword>
<evidence type="ECO:0000256" key="1">
    <source>
        <dbReference type="ARBA" id="ARBA00004442"/>
    </source>
</evidence>
<name>A0A0F8YC63_9ZZZZ</name>
<evidence type="ECO:0000256" key="3">
    <source>
        <dbReference type="ARBA" id="ARBA00023237"/>
    </source>
</evidence>
<gene>
    <name evidence="4" type="ORF">LCGC14_2915560</name>
</gene>
<comment type="caution">
    <text evidence="4">The sequence shown here is derived from an EMBL/GenBank/DDBJ whole genome shotgun (WGS) entry which is preliminary data.</text>
</comment>
<evidence type="ECO:0008006" key="5">
    <source>
        <dbReference type="Google" id="ProtNLM"/>
    </source>
</evidence>
<sequence>VSGIFDLRLREGNNQKHEFVGELGLMGIDFGAEGPISKKSGASYMFNVRFSLLGLVDELLWVGALPHYQDINFKVNFPTKKGKVSVFGFGGNSWIKGIQDDSLHSTPMYKRQITQESGARSGVVGLKHIHFLSDRTRLVSDIAVSRSSTYLRYDSLVNDEISREVISNTYQEDKILISSKIRSKLNAKNSLNTGLSLENNFVDYYLDNEIELFSVPGGDSLVEYPPNILKNDKLFVFNGFIEWKHRFNNSLELYTGLNYTHSFMKNSSALEPRASLRWYFSDNQTISLGYGSHSQLHPFFYYFIRTPNTDDKWDRENYTETNLDLGLTRSHHFSLGYDLAISRDLRFKAEAYQQILYNVPVERRSSTYSLINLGAGSNNNVS</sequence>
<keyword evidence="2" id="KW-0472">Membrane</keyword>
<dbReference type="SUPFAM" id="SSF56935">
    <property type="entry name" value="Porins"/>
    <property type="match status" value="1"/>
</dbReference>